<comment type="caution">
    <text evidence="2">The sequence shown here is derived from an EMBL/GenBank/DDBJ whole genome shotgun (WGS) entry which is preliminary data.</text>
</comment>
<dbReference type="Proteomes" id="UP000518752">
    <property type="component" value="Unassembled WGS sequence"/>
</dbReference>
<feature type="signal peptide" evidence="1">
    <location>
        <begin position="1"/>
        <end position="18"/>
    </location>
</feature>
<dbReference type="OrthoDB" id="3226519at2759"/>
<name>A0A8H5HX51_9AGAR</name>
<protein>
    <submittedName>
        <fullName evidence="2">Uncharacterized protein</fullName>
    </submittedName>
</protein>
<evidence type="ECO:0000313" key="2">
    <source>
        <dbReference type="EMBL" id="KAF5391186.1"/>
    </source>
</evidence>
<proteinExistence type="predicted"/>
<feature type="chain" id="PRO_5034319713" evidence="1">
    <location>
        <begin position="19"/>
        <end position="158"/>
    </location>
</feature>
<dbReference type="AlphaFoldDB" id="A0A8H5HX51"/>
<evidence type="ECO:0000313" key="3">
    <source>
        <dbReference type="Proteomes" id="UP000518752"/>
    </source>
</evidence>
<keyword evidence="1" id="KW-0732">Signal</keyword>
<sequence length="158" mass="16926">MLLSSLAALISVAVLVTASPAARDVGVCTGEVVVSETFIGEEKNVKLQHVSCPVAPTVAKRAIAPRQTSDVCGNACETNCFSSGSEPTSNDCHVIADALRFQSQNESALFEIETGVNNTVVLTFETCTTFYVNQDPFDQLYCRTDWATLVDFASHVLS</sequence>
<evidence type="ECO:0000256" key="1">
    <source>
        <dbReference type="SAM" id="SignalP"/>
    </source>
</evidence>
<reference evidence="2 3" key="1">
    <citation type="journal article" date="2020" name="ISME J.">
        <title>Uncovering the hidden diversity of litter-decomposition mechanisms in mushroom-forming fungi.</title>
        <authorList>
            <person name="Floudas D."/>
            <person name="Bentzer J."/>
            <person name="Ahren D."/>
            <person name="Johansson T."/>
            <person name="Persson P."/>
            <person name="Tunlid A."/>
        </authorList>
    </citation>
    <scope>NUCLEOTIDE SEQUENCE [LARGE SCALE GENOMIC DNA]</scope>
    <source>
        <strain evidence="2 3">CBS 406.79</strain>
    </source>
</reference>
<keyword evidence="3" id="KW-1185">Reference proteome</keyword>
<gene>
    <name evidence="2" type="ORF">D9757_003123</name>
</gene>
<organism evidence="2 3">
    <name type="scientific">Collybiopsis confluens</name>
    <dbReference type="NCBI Taxonomy" id="2823264"/>
    <lineage>
        <taxon>Eukaryota</taxon>
        <taxon>Fungi</taxon>
        <taxon>Dikarya</taxon>
        <taxon>Basidiomycota</taxon>
        <taxon>Agaricomycotina</taxon>
        <taxon>Agaricomycetes</taxon>
        <taxon>Agaricomycetidae</taxon>
        <taxon>Agaricales</taxon>
        <taxon>Marasmiineae</taxon>
        <taxon>Omphalotaceae</taxon>
        <taxon>Collybiopsis</taxon>
    </lineage>
</organism>
<accession>A0A8H5HX51</accession>
<dbReference type="EMBL" id="JAACJN010000011">
    <property type="protein sequence ID" value="KAF5391186.1"/>
    <property type="molecule type" value="Genomic_DNA"/>
</dbReference>